<dbReference type="InterPro" id="IPR052571">
    <property type="entry name" value="Mt_RNA_Methyltransferase"/>
</dbReference>
<dbReference type="GO" id="GO:0051536">
    <property type="term" value="F:iron-sulfur cluster binding"/>
    <property type="evidence" value="ECO:0007669"/>
    <property type="project" value="UniProtKB-KW"/>
</dbReference>
<evidence type="ECO:0000256" key="8">
    <source>
        <dbReference type="SAM" id="MobiDB-lite"/>
    </source>
</evidence>
<evidence type="ECO:0000256" key="4">
    <source>
        <dbReference type="ARBA" id="ARBA00023004"/>
    </source>
</evidence>
<protein>
    <submittedName>
        <fullName evidence="9">Mitochondrial small ribosomal subunit Rsm22-domain-containing protein</fullName>
    </submittedName>
</protein>
<evidence type="ECO:0000256" key="2">
    <source>
        <dbReference type="ARBA" id="ARBA00022723"/>
    </source>
</evidence>
<dbReference type="Gene3D" id="3.40.50.150">
    <property type="entry name" value="Vaccinia Virus protein VP39"/>
    <property type="match status" value="1"/>
</dbReference>
<dbReference type="GO" id="GO:0006412">
    <property type="term" value="P:translation"/>
    <property type="evidence" value="ECO:0007669"/>
    <property type="project" value="InterPro"/>
</dbReference>
<comment type="subcellular location">
    <subcellularLocation>
        <location evidence="1">Mitochondrion</location>
    </subcellularLocation>
</comment>
<keyword evidence="2" id="KW-0479">Metal-binding</keyword>
<keyword evidence="3" id="KW-0809">Transit peptide</keyword>
<evidence type="ECO:0000313" key="10">
    <source>
        <dbReference type="Proteomes" id="UP000268162"/>
    </source>
</evidence>
<dbReference type="InterPro" id="IPR015324">
    <property type="entry name" value="Ribosomal_Rsm22-like"/>
</dbReference>
<dbReference type="EMBL" id="ML002735">
    <property type="protein sequence ID" value="RKP36007.1"/>
    <property type="molecule type" value="Genomic_DNA"/>
</dbReference>
<evidence type="ECO:0000256" key="7">
    <source>
        <dbReference type="ARBA" id="ARBA00045681"/>
    </source>
</evidence>
<evidence type="ECO:0000256" key="3">
    <source>
        <dbReference type="ARBA" id="ARBA00022946"/>
    </source>
</evidence>
<dbReference type="GO" id="GO:0005763">
    <property type="term" value="C:mitochondrial small ribosomal subunit"/>
    <property type="evidence" value="ECO:0007669"/>
    <property type="project" value="TreeGrafter"/>
</dbReference>
<dbReference type="Proteomes" id="UP000268162">
    <property type="component" value="Unassembled WGS sequence"/>
</dbReference>
<keyword evidence="10" id="KW-1185">Reference proteome</keyword>
<feature type="non-terminal residue" evidence="9">
    <location>
        <position position="353"/>
    </location>
</feature>
<dbReference type="InterPro" id="IPR029063">
    <property type="entry name" value="SAM-dependent_MTases_sf"/>
</dbReference>
<dbReference type="SUPFAM" id="SSF53335">
    <property type="entry name" value="S-adenosyl-L-methionine-dependent methyltransferases"/>
    <property type="match status" value="1"/>
</dbReference>
<dbReference type="GO" id="GO:0046872">
    <property type="term" value="F:metal ion binding"/>
    <property type="evidence" value="ECO:0007669"/>
    <property type="project" value="UniProtKB-KW"/>
</dbReference>
<sequence length="353" mass="39414">QPHILAYGDRETNAYLAVRFVPTFGVLANLFTELRTRLPQFEPRTMLDFGTGPGTAFWAAHHAWGASPASASQSKPSTSKGVQEGLGIDISESMLQAAEGIYADHSNPESEMAHEASPIPRLEFQRYLTYGEQGRTYDMVVSAFTLSELPSDVIRQNTLETLWAKTNDILVLVDRGTTAGFKMMHEAREHFIKLAQKEAGSSVAGCHIVAPCPHERACPLIGTTSWCHFSQQIQRPRFMMNVKKGKDNTEDVQYTYLILRRGPRPSATPSSPSSTASTSTVPQRLTLPDTEFESSAYEWSRMVFPPLKRGGHIITDSCTEQGQIIRRTFTKNDGRGDVWKDVRKIMWGDLLPY</sequence>
<accession>A0A4P9ZRH8</accession>
<evidence type="ECO:0000313" key="9">
    <source>
        <dbReference type="EMBL" id="RKP36007.1"/>
    </source>
</evidence>
<dbReference type="PANTHER" id="PTHR13184:SF5">
    <property type="entry name" value="METHYLTRANSFERASE-LIKE PROTEIN 17, MITOCHONDRIAL"/>
    <property type="match status" value="1"/>
</dbReference>
<keyword evidence="5" id="KW-0411">Iron-sulfur</keyword>
<dbReference type="STRING" id="215637.A0A4P9ZRH8"/>
<gene>
    <name evidence="9" type="ORF">BJ085DRAFT_4961</name>
</gene>
<feature type="region of interest" description="Disordered" evidence="8">
    <location>
        <begin position="262"/>
        <end position="285"/>
    </location>
</feature>
<organism evidence="9 10">
    <name type="scientific">Dimargaris cristalligena</name>
    <dbReference type="NCBI Taxonomy" id="215637"/>
    <lineage>
        <taxon>Eukaryota</taxon>
        <taxon>Fungi</taxon>
        <taxon>Fungi incertae sedis</taxon>
        <taxon>Zoopagomycota</taxon>
        <taxon>Kickxellomycotina</taxon>
        <taxon>Dimargaritomycetes</taxon>
        <taxon>Dimargaritales</taxon>
        <taxon>Dimargaritaceae</taxon>
        <taxon>Dimargaris</taxon>
    </lineage>
</organism>
<keyword evidence="4" id="KW-0408">Iron</keyword>
<comment type="function">
    <text evidence="7">Mitochondrial ribosome (mitoribosome) assembly factor. Binds at the interface of the head and body domains of the mitochondrial small ribosomal subunit (mt-SSU), occluding the mRNA channel and preventing compaction of the head domain towards the body. Probable inactive methyltransferase: retains the characteristic folding and ability to bind S-adenosyl-L-methionine, but it probably lost its methyltransferase activity.</text>
</comment>
<dbReference type="GO" id="GO:0008168">
    <property type="term" value="F:methyltransferase activity"/>
    <property type="evidence" value="ECO:0007669"/>
    <property type="project" value="InterPro"/>
</dbReference>
<evidence type="ECO:0000256" key="6">
    <source>
        <dbReference type="ARBA" id="ARBA00023128"/>
    </source>
</evidence>
<dbReference type="AlphaFoldDB" id="A0A4P9ZRH8"/>
<evidence type="ECO:0000256" key="1">
    <source>
        <dbReference type="ARBA" id="ARBA00004173"/>
    </source>
</evidence>
<dbReference type="GO" id="GO:0003735">
    <property type="term" value="F:structural constituent of ribosome"/>
    <property type="evidence" value="ECO:0007669"/>
    <property type="project" value="TreeGrafter"/>
</dbReference>
<evidence type="ECO:0000256" key="5">
    <source>
        <dbReference type="ARBA" id="ARBA00023014"/>
    </source>
</evidence>
<feature type="compositionally biased region" description="Low complexity" evidence="8">
    <location>
        <begin position="265"/>
        <end position="280"/>
    </location>
</feature>
<feature type="non-terminal residue" evidence="9">
    <location>
        <position position="1"/>
    </location>
</feature>
<proteinExistence type="predicted"/>
<keyword evidence="6" id="KW-0496">Mitochondrion</keyword>
<dbReference type="PANTHER" id="PTHR13184">
    <property type="entry name" value="37S RIBOSOMAL PROTEIN S22"/>
    <property type="match status" value="1"/>
</dbReference>
<dbReference type="Pfam" id="PF09243">
    <property type="entry name" value="Rsm22"/>
    <property type="match status" value="1"/>
</dbReference>
<name>A0A4P9ZRH8_9FUNG</name>
<reference evidence="10" key="1">
    <citation type="journal article" date="2018" name="Nat. Microbiol.">
        <title>Leveraging single-cell genomics to expand the fungal tree of life.</title>
        <authorList>
            <person name="Ahrendt S.R."/>
            <person name="Quandt C.A."/>
            <person name="Ciobanu D."/>
            <person name="Clum A."/>
            <person name="Salamov A."/>
            <person name="Andreopoulos B."/>
            <person name="Cheng J.F."/>
            <person name="Woyke T."/>
            <person name="Pelin A."/>
            <person name="Henrissat B."/>
            <person name="Reynolds N.K."/>
            <person name="Benny G.L."/>
            <person name="Smith M.E."/>
            <person name="James T.Y."/>
            <person name="Grigoriev I.V."/>
        </authorList>
    </citation>
    <scope>NUCLEOTIDE SEQUENCE [LARGE SCALE GENOMIC DNA]</scope>
    <source>
        <strain evidence="10">RSA 468</strain>
    </source>
</reference>